<name>A0A948RYI3_UNCEI</name>
<keyword evidence="1" id="KW-0732">Signal</keyword>
<evidence type="ECO:0000313" key="3">
    <source>
        <dbReference type="Proteomes" id="UP000777784"/>
    </source>
</evidence>
<accession>A0A948RYI3</accession>
<feature type="chain" id="PRO_5037531201" description="Glycine zipper family protein" evidence="1">
    <location>
        <begin position="23"/>
        <end position="175"/>
    </location>
</feature>
<evidence type="ECO:0000256" key="1">
    <source>
        <dbReference type="SAM" id="SignalP"/>
    </source>
</evidence>
<evidence type="ECO:0008006" key="4">
    <source>
        <dbReference type="Google" id="ProtNLM"/>
    </source>
</evidence>
<protein>
    <recommendedName>
        <fullName evidence="4">Glycine zipper family protein</fullName>
    </recommendedName>
</protein>
<dbReference type="Proteomes" id="UP000777784">
    <property type="component" value="Unassembled WGS sequence"/>
</dbReference>
<sequence length="175" mass="19124">MKRLPVAAAFLVWLILTAAAGAETKKPPDDDIEIRLEYPIVIRAARPQAGNPGSDYLRNYLLNHPVAPRDDDTSEWRAVSHAAGMGGLEPYELSRSELAWQGMGMGASLGLCAGAIGSSFGWWGDDKALMMMGAMSALGAIWKTSKADQPGVHIQFRLKDDPPEYREILQKGEER</sequence>
<comment type="caution">
    <text evidence="2">The sequence shown here is derived from an EMBL/GenBank/DDBJ whole genome shotgun (WGS) entry which is preliminary data.</text>
</comment>
<feature type="signal peptide" evidence="1">
    <location>
        <begin position="1"/>
        <end position="22"/>
    </location>
</feature>
<gene>
    <name evidence="2" type="ORF">KJ970_20795</name>
</gene>
<evidence type="ECO:0000313" key="2">
    <source>
        <dbReference type="EMBL" id="MBU2693365.1"/>
    </source>
</evidence>
<proteinExistence type="predicted"/>
<organism evidence="2 3">
    <name type="scientific">Eiseniibacteriota bacterium</name>
    <dbReference type="NCBI Taxonomy" id="2212470"/>
    <lineage>
        <taxon>Bacteria</taxon>
        <taxon>Candidatus Eiseniibacteriota</taxon>
    </lineage>
</organism>
<dbReference type="EMBL" id="JAHJDP010000119">
    <property type="protein sequence ID" value="MBU2693365.1"/>
    <property type="molecule type" value="Genomic_DNA"/>
</dbReference>
<dbReference type="AlphaFoldDB" id="A0A948RYI3"/>
<reference evidence="2" key="1">
    <citation type="submission" date="2021-05" db="EMBL/GenBank/DDBJ databases">
        <title>Energy efficiency and biological interactions define the core microbiome of deep oligotrophic groundwater.</title>
        <authorList>
            <person name="Mehrshad M."/>
            <person name="Lopez-Fernandez M."/>
            <person name="Bell E."/>
            <person name="Bernier-Latmani R."/>
            <person name="Bertilsson S."/>
            <person name="Dopson M."/>
        </authorList>
    </citation>
    <scope>NUCLEOTIDE SEQUENCE</scope>
    <source>
        <strain evidence="2">Modern_marine.mb.64</strain>
    </source>
</reference>